<dbReference type="InterPro" id="IPR041816">
    <property type="entry name" value="Dbr1_N"/>
</dbReference>
<evidence type="ECO:0000256" key="2">
    <source>
        <dbReference type="ARBA" id="ARBA00001947"/>
    </source>
</evidence>
<dbReference type="SMART" id="SM01124">
    <property type="entry name" value="DBR1"/>
    <property type="match status" value="1"/>
</dbReference>
<comment type="similarity">
    <text evidence="5">Belongs to the lariat debranching enzyme family.</text>
</comment>
<evidence type="ECO:0000256" key="4">
    <source>
        <dbReference type="ARBA" id="ARBA00004123"/>
    </source>
</evidence>
<dbReference type="FunFam" id="3.60.21.10:FF:000035">
    <property type="entry name" value="Lariat debranching enzyme"/>
    <property type="match status" value="1"/>
</dbReference>
<name>A0A316YJF9_9BASI</name>
<dbReference type="GO" id="GO:0000398">
    <property type="term" value="P:mRNA splicing, via spliceosome"/>
    <property type="evidence" value="ECO:0007669"/>
    <property type="project" value="TreeGrafter"/>
</dbReference>
<feature type="region of interest" description="Disordered" evidence="13">
    <location>
        <begin position="530"/>
        <end position="550"/>
    </location>
</feature>
<dbReference type="GeneID" id="37045559"/>
<evidence type="ECO:0000256" key="3">
    <source>
        <dbReference type="ARBA" id="ARBA00001954"/>
    </source>
</evidence>
<feature type="region of interest" description="Disordered" evidence="13">
    <location>
        <begin position="570"/>
        <end position="614"/>
    </location>
</feature>
<keyword evidence="8" id="KW-0378">Hydrolase</keyword>
<dbReference type="InterPro" id="IPR004843">
    <property type="entry name" value="Calcineurin-like_PHP"/>
</dbReference>
<evidence type="ECO:0000256" key="8">
    <source>
        <dbReference type="ARBA" id="ARBA00022801"/>
    </source>
</evidence>
<keyword evidence="9" id="KW-0862">Zinc</keyword>
<dbReference type="RefSeq" id="XP_025375421.1">
    <property type="nucleotide sequence ID" value="XM_025523643.1"/>
</dbReference>
<reference evidence="15 16" key="1">
    <citation type="journal article" date="2018" name="Mol. Biol. Evol.">
        <title>Broad Genomic Sampling Reveals a Smut Pathogenic Ancestry of the Fungal Clade Ustilaginomycotina.</title>
        <authorList>
            <person name="Kijpornyongpan T."/>
            <person name="Mondo S.J."/>
            <person name="Barry K."/>
            <person name="Sandor L."/>
            <person name="Lee J."/>
            <person name="Lipzen A."/>
            <person name="Pangilinan J."/>
            <person name="LaButti K."/>
            <person name="Hainaut M."/>
            <person name="Henrissat B."/>
            <person name="Grigoriev I.V."/>
            <person name="Spatafora J.W."/>
            <person name="Aime M.C."/>
        </authorList>
    </citation>
    <scope>NUCLEOTIDE SEQUENCE [LARGE SCALE GENOMIC DNA]</scope>
    <source>
        <strain evidence="15 16">MCA 4198</strain>
    </source>
</reference>
<keyword evidence="7" id="KW-0479">Metal-binding</keyword>
<feature type="region of interest" description="Disordered" evidence="13">
    <location>
        <begin position="478"/>
        <end position="501"/>
    </location>
</feature>
<evidence type="ECO:0000256" key="6">
    <source>
        <dbReference type="ARBA" id="ARBA00022664"/>
    </source>
</evidence>
<dbReference type="EMBL" id="KZ819638">
    <property type="protein sequence ID" value="PWN88223.1"/>
    <property type="molecule type" value="Genomic_DNA"/>
</dbReference>
<evidence type="ECO:0000313" key="15">
    <source>
        <dbReference type="EMBL" id="PWN88223.1"/>
    </source>
</evidence>
<evidence type="ECO:0000256" key="12">
    <source>
        <dbReference type="ARBA" id="ARBA00023242"/>
    </source>
</evidence>
<comment type="cofactor">
    <cofactor evidence="1">
        <name>Mn(2+)</name>
        <dbReference type="ChEBI" id="CHEBI:29035"/>
    </cofactor>
</comment>
<dbReference type="Pfam" id="PF05011">
    <property type="entry name" value="DBR1"/>
    <property type="match status" value="1"/>
</dbReference>
<evidence type="ECO:0000256" key="10">
    <source>
        <dbReference type="ARBA" id="ARBA00023004"/>
    </source>
</evidence>
<accession>A0A316YJF9</accession>
<dbReference type="InterPro" id="IPR029052">
    <property type="entry name" value="Metallo-depent_PP-like"/>
</dbReference>
<dbReference type="STRING" id="215250.A0A316YJF9"/>
<dbReference type="InterPro" id="IPR007708">
    <property type="entry name" value="DBR1_C"/>
</dbReference>
<feature type="compositionally biased region" description="Acidic residues" evidence="13">
    <location>
        <begin position="297"/>
        <end position="307"/>
    </location>
</feature>
<comment type="subcellular location">
    <subcellularLocation>
        <location evidence="4">Nucleus</location>
    </subcellularLocation>
</comment>
<dbReference type="Pfam" id="PF00149">
    <property type="entry name" value="Metallophos"/>
    <property type="match status" value="1"/>
</dbReference>
<dbReference type="SUPFAM" id="SSF56300">
    <property type="entry name" value="Metallo-dependent phosphatases"/>
    <property type="match status" value="1"/>
</dbReference>
<keyword evidence="10" id="KW-0408">Iron</keyword>
<evidence type="ECO:0000256" key="1">
    <source>
        <dbReference type="ARBA" id="ARBA00001936"/>
    </source>
</evidence>
<evidence type="ECO:0000256" key="11">
    <source>
        <dbReference type="ARBA" id="ARBA00023211"/>
    </source>
</evidence>
<feature type="compositionally biased region" description="Basic and acidic residues" evidence="13">
    <location>
        <begin position="577"/>
        <end position="587"/>
    </location>
</feature>
<evidence type="ECO:0000256" key="7">
    <source>
        <dbReference type="ARBA" id="ARBA00022723"/>
    </source>
</evidence>
<feature type="compositionally biased region" description="Polar residues" evidence="13">
    <location>
        <begin position="254"/>
        <end position="269"/>
    </location>
</feature>
<organism evidence="15 16">
    <name type="scientific">Acaromyces ingoldii</name>
    <dbReference type="NCBI Taxonomy" id="215250"/>
    <lineage>
        <taxon>Eukaryota</taxon>
        <taxon>Fungi</taxon>
        <taxon>Dikarya</taxon>
        <taxon>Basidiomycota</taxon>
        <taxon>Ustilaginomycotina</taxon>
        <taxon>Exobasidiomycetes</taxon>
        <taxon>Exobasidiales</taxon>
        <taxon>Cryptobasidiaceae</taxon>
        <taxon>Acaromyces</taxon>
    </lineage>
</organism>
<dbReference type="AlphaFoldDB" id="A0A316YJF9"/>
<dbReference type="Proteomes" id="UP000245768">
    <property type="component" value="Unassembled WGS sequence"/>
</dbReference>
<evidence type="ECO:0000256" key="13">
    <source>
        <dbReference type="SAM" id="MobiDB-lite"/>
    </source>
</evidence>
<evidence type="ECO:0000313" key="16">
    <source>
        <dbReference type="Proteomes" id="UP000245768"/>
    </source>
</evidence>
<comment type="cofactor">
    <cofactor evidence="3">
        <name>Fe(2+)</name>
        <dbReference type="ChEBI" id="CHEBI:29033"/>
    </cofactor>
</comment>
<feature type="region of interest" description="Disordered" evidence="13">
    <location>
        <begin position="243"/>
        <end position="349"/>
    </location>
</feature>
<gene>
    <name evidence="15" type="ORF">FA10DRAFT_280807</name>
</gene>
<sequence length="614" mass="67712">MRVAIEGCSHGELDRIYASIHALDANAGKATDVLILCGDVQTLRNRADLDCLAVPAKYKQLGDFHRYYSGRRRAPILTIMIGGNHEASNYLWELYHGGWVAPNIYYLGPAGCIEVGGLVIAGASGIYKSHDYWLGRFEKLPYNPSTVRSVYHTRQYDVFRLKLLAGGARKPDVVVSHDWPNTIEQHGDTGWLIKKKPFFKDEINTSTLGSPPLLDLLKVLQPKYWFSAHLHVRFAALFKHSGQPARVTRKGSAPESSSGKGPDQPNSEEITIGDDKGANQGVDGTAVADTNPKNEEEMNIDPEDEEVTAVNGEEIAIEDEDDGVEDARPRAEETDEDPTHGPNGDAGPISLETGLVEDSTRFLALSKCLEGQDFLQILEIEAPFDSNESYRIGVREATTSEEGLKMQPALRFHPRWLAVTRATHEHLSLEKHQKKLPNVDATLEATIKKEEKWIDQNISSSSALDGSQEDDDQHPLAVRRTQRFEKTAPPTTDPNGLIDRPPPWYTNPQTEALCALLQLPMLINAPPPAVDAPGHQEPLPLSVPTSLPRPPILSEEEEVRRIEEAAKSAMARKKMKSSAEGDSHVVVDEGGLTTLMSEDEEATTNSARWKEGTG</sequence>
<dbReference type="GO" id="GO:0008419">
    <property type="term" value="F:RNA lariat debranching enzyme activity"/>
    <property type="evidence" value="ECO:0007669"/>
    <property type="project" value="TreeGrafter"/>
</dbReference>
<feature type="compositionally biased region" description="Acidic residues" evidence="13">
    <location>
        <begin position="315"/>
        <end position="324"/>
    </location>
</feature>
<evidence type="ECO:0000256" key="5">
    <source>
        <dbReference type="ARBA" id="ARBA00006045"/>
    </source>
</evidence>
<dbReference type="FunCoup" id="A0A316YJF9">
    <property type="interactions" value="606"/>
</dbReference>
<keyword evidence="16" id="KW-1185">Reference proteome</keyword>
<evidence type="ECO:0000256" key="9">
    <source>
        <dbReference type="ARBA" id="ARBA00022833"/>
    </source>
</evidence>
<evidence type="ECO:0000259" key="14">
    <source>
        <dbReference type="SMART" id="SM01124"/>
    </source>
</evidence>
<dbReference type="OrthoDB" id="407609at2759"/>
<dbReference type="PANTHER" id="PTHR12849">
    <property type="entry name" value="RNA LARIAT DEBRANCHING ENZYME"/>
    <property type="match status" value="1"/>
</dbReference>
<keyword evidence="6" id="KW-0507">mRNA processing</keyword>
<dbReference type="InParanoid" id="A0A316YJF9"/>
<keyword evidence="12" id="KW-0539">Nucleus</keyword>
<dbReference type="CDD" id="cd00844">
    <property type="entry name" value="MPP_Dbr1_N"/>
    <property type="match status" value="1"/>
</dbReference>
<proteinExistence type="inferred from homology"/>
<comment type="cofactor">
    <cofactor evidence="2">
        <name>Zn(2+)</name>
        <dbReference type="ChEBI" id="CHEBI:29105"/>
    </cofactor>
</comment>
<protein>
    <recommendedName>
        <fullName evidence="14">Lariat debranching enzyme C-terminal domain-containing protein</fullName>
    </recommendedName>
</protein>
<keyword evidence="11" id="KW-0464">Manganese</keyword>
<dbReference type="PANTHER" id="PTHR12849:SF0">
    <property type="entry name" value="LARIAT DEBRANCHING ENZYME"/>
    <property type="match status" value="1"/>
</dbReference>
<dbReference type="GO" id="GO:0005634">
    <property type="term" value="C:nucleus"/>
    <property type="evidence" value="ECO:0007669"/>
    <property type="project" value="UniProtKB-SubCell"/>
</dbReference>
<dbReference type="GO" id="GO:0046872">
    <property type="term" value="F:metal ion binding"/>
    <property type="evidence" value="ECO:0007669"/>
    <property type="project" value="UniProtKB-KW"/>
</dbReference>
<feature type="domain" description="Lariat debranching enzyme C-terminal" evidence="14">
    <location>
        <begin position="350"/>
        <end position="523"/>
    </location>
</feature>